<evidence type="ECO:0000313" key="2">
    <source>
        <dbReference type="Proteomes" id="UP000315995"/>
    </source>
</evidence>
<dbReference type="AlphaFoldDB" id="A0A4Y6Q0H6"/>
<protein>
    <submittedName>
        <fullName evidence="1">Uncharacterized protein</fullName>
    </submittedName>
</protein>
<name>A0A4Y6Q0H6_PERCE</name>
<accession>A0A4Y6Q0H6</accession>
<dbReference type="RefSeq" id="WP_141200472.1">
    <property type="nucleotide sequence ID" value="NZ_CP041186.1"/>
</dbReference>
<keyword evidence="2" id="KW-1185">Reference proteome</keyword>
<proteinExistence type="predicted"/>
<sequence>MNGNAKLWLFPAALLVVAGIVSFVAQIAILPGDVEASDWKAPAEYVLEHIGPNDVINVQPNWTDDPYPYLTEVGDRIARQDKPLAEDTWSRERIWLLVETERIDEALELMPFEAAETKSFGDVSVVRIDVPENPPVTYELLPNLDGAKVTRTKGDKVVERCTNWNKRNEAWYCGRPDRWVYVGREFVDLGGDPHQCIWAHPPPDQKKVRVVFPDVPLQETFRLRAGLNQRGARSKRATDLHYRVSVGEKWSQQKTIPARETSWEPIDFDTSEMAGQTADVTVEVWAESIFDRFFCFNGWVLQTSSD</sequence>
<dbReference type="OrthoDB" id="5505223at2"/>
<gene>
    <name evidence="1" type="ORF">FIV42_25760</name>
</gene>
<evidence type="ECO:0000313" key="1">
    <source>
        <dbReference type="EMBL" id="QDG54022.1"/>
    </source>
</evidence>
<accession>A0A5B8YF95</accession>
<organism evidence="1 2">
    <name type="scientific">Persicimonas caeni</name>
    <dbReference type="NCBI Taxonomy" id="2292766"/>
    <lineage>
        <taxon>Bacteria</taxon>
        <taxon>Deltaproteobacteria</taxon>
        <taxon>Bradymonadales</taxon>
        <taxon>Bradymonadaceae</taxon>
        <taxon>Persicimonas</taxon>
    </lineage>
</organism>
<dbReference type="EMBL" id="CP041186">
    <property type="protein sequence ID" value="QDG54022.1"/>
    <property type="molecule type" value="Genomic_DNA"/>
</dbReference>
<dbReference type="Proteomes" id="UP000315995">
    <property type="component" value="Chromosome"/>
</dbReference>
<reference evidence="1 2" key="1">
    <citation type="submission" date="2019-06" db="EMBL/GenBank/DDBJ databases">
        <title>Persicimonas caeni gen. nov., sp. nov., a predatory bacterium isolated from solar saltern.</title>
        <authorList>
            <person name="Wang S."/>
        </authorList>
    </citation>
    <scope>NUCLEOTIDE SEQUENCE [LARGE SCALE GENOMIC DNA]</scope>
    <source>
        <strain evidence="1 2">YN101</strain>
    </source>
</reference>